<dbReference type="OrthoDB" id="407355at2759"/>
<dbReference type="GO" id="GO:0043023">
    <property type="term" value="F:ribosomal large subunit binding"/>
    <property type="evidence" value="ECO:0007669"/>
    <property type="project" value="TreeGrafter"/>
</dbReference>
<gene>
    <name evidence="6" type="ORF">SISSUDRAFT_1054394</name>
</gene>
<dbReference type="InterPro" id="IPR002661">
    <property type="entry name" value="Ribosome_recyc_fac"/>
</dbReference>
<dbReference type="EMBL" id="KV428249">
    <property type="protein sequence ID" value="KZT33322.1"/>
    <property type="molecule type" value="Genomic_DNA"/>
</dbReference>
<dbReference type="PANTHER" id="PTHR20982">
    <property type="entry name" value="RIBOSOME RECYCLING FACTOR"/>
    <property type="match status" value="1"/>
</dbReference>
<dbReference type="PANTHER" id="PTHR20982:SF3">
    <property type="entry name" value="MITOCHONDRIAL RIBOSOME RECYCLING FACTOR PSEUDO 1"/>
    <property type="match status" value="1"/>
</dbReference>
<evidence type="ECO:0000313" key="7">
    <source>
        <dbReference type="Proteomes" id="UP000076798"/>
    </source>
</evidence>
<evidence type="ECO:0000256" key="2">
    <source>
        <dbReference type="ARBA" id="ARBA00022917"/>
    </source>
</evidence>
<comment type="similarity">
    <text evidence="1">Belongs to the RRF family.</text>
</comment>
<keyword evidence="7" id="KW-1185">Reference proteome</keyword>
<dbReference type="Gene3D" id="1.10.132.20">
    <property type="entry name" value="Ribosome-recycling factor"/>
    <property type="match status" value="1"/>
</dbReference>
<dbReference type="Proteomes" id="UP000076798">
    <property type="component" value="Unassembled WGS sequence"/>
</dbReference>
<dbReference type="Pfam" id="PF01765">
    <property type="entry name" value="RRF"/>
    <property type="match status" value="1"/>
</dbReference>
<evidence type="ECO:0000256" key="1">
    <source>
        <dbReference type="ARBA" id="ARBA00005912"/>
    </source>
</evidence>
<feature type="compositionally biased region" description="Basic and acidic residues" evidence="4">
    <location>
        <begin position="50"/>
        <end position="67"/>
    </location>
</feature>
<organism evidence="6 7">
    <name type="scientific">Sistotremastrum suecicum HHB10207 ss-3</name>
    <dbReference type="NCBI Taxonomy" id="1314776"/>
    <lineage>
        <taxon>Eukaryota</taxon>
        <taxon>Fungi</taxon>
        <taxon>Dikarya</taxon>
        <taxon>Basidiomycota</taxon>
        <taxon>Agaricomycotina</taxon>
        <taxon>Agaricomycetes</taxon>
        <taxon>Sistotremastrales</taxon>
        <taxon>Sistotremastraceae</taxon>
        <taxon>Sistotremastrum</taxon>
    </lineage>
</organism>
<name>A0A165YJV1_9AGAM</name>
<dbReference type="InterPro" id="IPR023584">
    <property type="entry name" value="Ribosome_recyc_fac_dom"/>
</dbReference>
<proteinExistence type="inferred from homology"/>
<dbReference type="InterPro" id="IPR036191">
    <property type="entry name" value="RRF_sf"/>
</dbReference>
<evidence type="ECO:0000256" key="4">
    <source>
        <dbReference type="SAM" id="MobiDB-lite"/>
    </source>
</evidence>
<dbReference type="GO" id="GO:0006412">
    <property type="term" value="P:translation"/>
    <property type="evidence" value="ECO:0007669"/>
    <property type="project" value="UniProtKB-KW"/>
</dbReference>
<dbReference type="AlphaFoldDB" id="A0A165YJV1"/>
<evidence type="ECO:0000259" key="5">
    <source>
        <dbReference type="Pfam" id="PF01765"/>
    </source>
</evidence>
<dbReference type="SUPFAM" id="SSF55194">
    <property type="entry name" value="Ribosome recycling factor, RRF"/>
    <property type="match status" value="1"/>
</dbReference>
<feature type="region of interest" description="Disordered" evidence="4">
    <location>
        <begin position="44"/>
        <end position="73"/>
    </location>
</feature>
<feature type="domain" description="Ribosome recycling factor" evidence="5">
    <location>
        <begin position="106"/>
        <end position="264"/>
    </location>
</feature>
<evidence type="ECO:0000313" key="6">
    <source>
        <dbReference type="EMBL" id="KZT33322.1"/>
    </source>
</evidence>
<accession>A0A165YJV1</accession>
<sequence length="266" mass="29580">MAACLNISLRRSRIPSGLSILHSSQAILIASGCQSHRLRFYASKTKQKNNGRESREPDVPRTKDGNKGRLSTADLVPGSKQVLEDASQAELEKVAAKIQSTITWFKKQLAEIQSRGSGRVTPAILASVRVEAGTRGIVKLDEVSTVGVRDGTTLMINVFEDEMTKHVEKALYNSKIPNVIPQRQDARTIKIPMPKPTIDSRKEGFLAASKYAEEARTQVRKNIALGTKKGKFEKHSKELSEFQRLNDRFIQEIDKLLESSKKALNV</sequence>
<dbReference type="Gene3D" id="3.30.1360.40">
    <property type="match status" value="1"/>
</dbReference>
<dbReference type="STRING" id="1314776.A0A165YJV1"/>
<protein>
    <submittedName>
        <fullName evidence="6">Ribosome recycling factor</fullName>
    </submittedName>
</protein>
<comment type="function">
    <text evidence="3">Necessary for protein synthesis in mitochondria. Functions as a ribosome recycling factor in mitochondria.</text>
</comment>
<evidence type="ECO:0000256" key="3">
    <source>
        <dbReference type="ARBA" id="ARBA00024909"/>
    </source>
</evidence>
<dbReference type="GO" id="GO:0005739">
    <property type="term" value="C:mitochondrion"/>
    <property type="evidence" value="ECO:0007669"/>
    <property type="project" value="TreeGrafter"/>
</dbReference>
<reference evidence="6 7" key="1">
    <citation type="journal article" date="2016" name="Mol. Biol. Evol.">
        <title>Comparative Genomics of Early-Diverging Mushroom-Forming Fungi Provides Insights into the Origins of Lignocellulose Decay Capabilities.</title>
        <authorList>
            <person name="Nagy L.G."/>
            <person name="Riley R."/>
            <person name="Tritt A."/>
            <person name="Adam C."/>
            <person name="Daum C."/>
            <person name="Floudas D."/>
            <person name="Sun H."/>
            <person name="Yadav J.S."/>
            <person name="Pangilinan J."/>
            <person name="Larsson K.H."/>
            <person name="Matsuura K."/>
            <person name="Barry K."/>
            <person name="Labutti K."/>
            <person name="Kuo R."/>
            <person name="Ohm R.A."/>
            <person name="Bhattacharya S.S."/>
            <person name="Shirouzu T."/>
            <person name="Yoshinaga Y."/>
            <person name="Martin F.M."/>
            <person name="Grigoriev I.V."/>
            <person name="Hibbett D.S."/>
        </authorList>
    </citation>
    <scope>NUCLEOTIDE SEQUENCE [LARGE SCALE GENOMIC DNA]</scope>
    <source>
        <strain evidence="6 7">HHB10207 ss-3</strain>
    </source>
</reference>
<keyword evidence="2" id="KW-0648">Protein biosynthesis</keyword>